<dbReference type="STRING" id="797516.HMPREF9104_00771"/>
<name>H1LDU6_9LACO</name>
<gene>
    <name evidence="1" type="ORF">HMPREF9104_00771</name>
</gene>
<evidence type="ECO:0000313" key="2">
    <source>
        <dbReference type="Proteomes" id="UP000005025"/>
    </source>
</evidence>
<protein>
    <submittedName>
        <fullName evidence="1">Uncharacterized protein</fullName>
    </submittedName>
</protein>
<organism evidence="1 2">
    <name type="scientific">Lentilactobacillus kisonensis F0435</name>
    <dbReference type="NCBI Taxonomy" id="797516"/>
    <lineage>
        <taxon>Bacteria</taxon>
        <taxon>Bacillati</taxon>
        <taxon>Bacillota</taxon>
        <taxon>Bacilli</taxon>
        <taxon>Lactobacillales</taxon>
        <taxon>Lactobacillaceae</taxon>
        <taxon>Lentilactobacillus</taxon>
    </lineage>
</organism>
<accession>H1LDU6</accession>
<feature type="non-terminal residue" evidence="1">
    <location>
        <position position="1"/>
    </location>
</feature>
<evidence type="ECO:0000313" key="1">
    <source>
        <dbReference type="EMBL" id="EHO53012.1"/>
    </source>
</evidence>
<dbReference type="HOGENOM" id="CLU_961412_0_0_9"/>
<dbReference type="Proteomes" id="UP000005025">
    <property type="component" value="Unassembled WGS sequence"/>
</dbReference>
<sequence>GRHHFHDTIDPIEEVVHLKLKTKVKLTTGALLLFGITLLQAQPVQAKIIKNSFVITKQAIKTTNSKKQVNLTIPKNTPLQVAGVKTVSGRKYLYTDVERLSYHLRKPLLSAKSTSTITRWLPATTANFKEIKKPVYLDYFAAQSDGKRSLKKVKTETGNLWKGSRIPVDYASQTGTRIRVTTDGYFEYYENMPFVFNISPQPTASVKVQSATHPVSSGRTILNFKDDIAQLPFVKLSADHFQLTIQGTSAGTITVIPNEDNVQKVLTSWISRINKEDWYEPNSITIFHQ</sequence>
<comment type="caution">
    <text evidence="1">The sequence shown here is derived from an EMBL/GenBank/DDBJ whole genome shotgun (WGS) entry which is preliminary data.</text>
</comment>
<dbReference type="PATRIC" id="fig|797516.3.peg.693"/>
<dbReference type="AlphaFoldDB" id="H1LDU6"/>
<dbReference type="EMBL" id="AGRJ01000076">
    <property type="protein sequence ID" value="EHO53012.1"/>
    <property type="molecule type" value="Genomic_DNA"/>
</dbReference>
<proteinExistence type="predicted"/>
<reference evidence="1 2" key="1">
    <citation type="submission" date="2011-09" db="EMBL/GenBank/DDBJ databases">
        <authorList>
            <person name="Weinstock G."/>
            <person name="Sodergren E."/>
            <person name="Clifton S."/>
            <person name="Fulton L."/>
            <person name="Fulton B."/>
            <person name="Courtney L."/>
            <person name="Fronick C."/>
            <person name="Harrison M."/>
            <person name="Strong C."/>
            <person name="Farmer C."/>
            <person name="Delahaunty K."/>
            <person name="Markovic C."/>
            <person name="Hall O."/>
            <person name="Minx P."/>
            <person name="Tomlinson C."/>
            <person name="Mitreva M."/>
            <person name="Hou S."/>
            <person name="Chen J."/>
            <person name="Wollam A."/>
            <person name="Pepin K.H."/>
            <person name="Johnson M."/>
            <person name="Bhonagiri V."/>
            <person name="Zhang X."/>
            <person name="Suruliraj S."/>
            <person name="Warren W."/>
            <person name="Chinwalla A."/>
            <person name="Mardis E.R."/>
            <person name="Wilson R.K."/>
        </authorList>
    </citation>
    <scope>NUCLEOTIDE SEQUENCE [LARGE SCALE GENOMIC DNA]</scope>
    <source>
        <strain evidence="1 2">F0435</strain>
    </source>
</reference>